<dbReference type="EMBL" id="LR590484">
    <property type="protein sequence ID" value="VTR44657.1"/>
    <property type="molecule type" value="Genomic_DNA"/>
</dbReference>
<evidence type="ECO:0000256" key="3">
    <source>
        <dbReference type="ARBA" id="ARBA00022452"/>
    </source>
</evidence>
<dbReference type="Gene3D" id="2.40.170.20">
    <property type="entry name" value="TonB-dependent receptor, beta-barrel domain"/>
    <property type="match status" value="1"/>
</dbReference>
<evidence type="ECO:0000256" key="7">
    <source>
        <dbReference type="ARBA" id="ARBA00023136"/>
    </source>
</evidence>
<dbReference type="SUPFAM" id="SSF56935">
    <property type="entry name" value="Porins"/>
    <property type="match status" value="1"/>
</dbReference>
<evidence type="ECO:0000256" key="2">
    <source>
        <dbReference type="ARBA" id="ARBA00022448"/>
    </source>
</evidence>
<keyword evidence="9 10" id="KW-0998">Cell outer membrane</keyword>
<dbReference type="Pfam" id="PF00593">
    <property type="entry name" value="TonB_dep_Rec_b-barrel"/>
    <property type="match status" value="1"/>
</dbReference>
<evidence type="ECO:0000256" key="8">
    <source>
        <dbReference type="ARBA" id="ARBA00023170"/>
    </source>
</evidence>
<dbReference type="RefSeq" id="WP_028069863.1">
    <property type="nucleotide sequence ID" value="NZ_JBCNLX010000059.1"/>
</dbReference>
<comment type="similarity">
    <text evidence="10 11">Belongs to the TonB-dependent receptor family.</text>
</comment>
<evidence type="ECO:0000313" key="16">
    <source>
        <dbReference type="EMBL" id="VTR44657.1"/>
    </source>
</evidence>
<keyword evidence="8 16" id="KW-0675">Receptor</keyword>
<dbReference type="PROSITE" id="PS52016">
    <property type="entry name" value="TONB_DEPENDENT_REC_3"/>
    <property type="match status" value="1"/>
</dbReference>
<evidence type="ECO:0000256" key="6">
    <source>
        <dbReference type="ARBA" id="ARBA00023077"/>
    </source>
</evidence>
<dbReference type="KEGG" id="stha:NCTC11429_03085"/>
<dbReference type="InterPro" id="IPR008969">
    <property type="entry name" value="CarboxyPept-like_regulatory"/>
</dbReference>
<dbReference type="InterPro" id="IPR037066">
    <property type="entry name" value="Plug_dom_sf"/>
</dbReference>
<evidence type="ECO:0000259" key="15">
    <source>
        <dbReference type="Pfam" id="PF07715"/>
    </source>
</evidence>
<evidence type="ECO:0000259" key="14">
    <source>
        <dbReference type="Pfam" id="PF00593"/>
    </source>
</evidence>
<dbReference type="Pfam" id="PF13715">
    <property type="entry name" value="CarbopepD_reg_2"/>
    <property type="match status" value="1"/>
</dbReference>
<dbReference type="AlphaFoldDB" id="A0A4U9VF91"/>
<protein>
    <submittedName>
        <fullName evidence="16">Enterobactin receptor protein</fullName>
    </submittedName>
</protein>
<organism evidence="16 17">
    <name type="scientific">Sphingobacterium thalpophilum</name>
    <dbReference type="NCBI Taxonomy" id="259"/>
    <lineage>
        <taxon>Bacteria</taxon>
        <taxon>Pseudomonadati</taxon>
        <taxon>Bacteroidota</taxon>
        <taxon>Sphingobacteriia</taxon>
        <taxon>Sphingobacteriales</taxon>
        <taxon>Sphingobacteriaceae</taxon>
        <taxon>Sphingobacterium</taxon>
    </lineage>
</organism>
<dbReference type="InterPro" id="IPR039426">
    <property type="entry name" value="TonB-dep_rcpt-like"/>
</dbReference>
<evidence type="ECO:0000256" key="13">
    <source>
        <dbReference type="SAM" id="SignalP"/>
    </source>
</evidence>
<dbReference type="GO" id="GO:0044718">
    <property type="term" value="P:siderophore transmembrane transport"/>
    <property type="evidence" value="ECO:0007669"/>
    <property type="project" value="TreeGrafter"/>
</dbReference>
<evidence type="ECO:0000256" key="4">
    <source>
        <dbReference type="ARBA" id="ARBA00022692"/>
    </source>
</evidence>
<dbReference type="Gene3D" id="2.170.130.10">
    <property type="entry name" value="TonB-dependent receptor, plug domain"/>
    <property type="match status" value="1"/>
</dbReference>
<keyword evidence="2 10" id="KW-0813">Transport</keyword>
<dbReference type="Pfam" id="PF07715">
    <property type="entry name" value="Plug"/>
    <property type="match status" value="1"/>
</dbReference>
<name>A0A4U9VF91_9SPHI</name>
<dbReference type="SUPFAM" id="SSF49464">
    <property type="entry name" value="Carboxypeptidase regulatory domain-like"/>
    <property type="match status" value="1"/>
</dbReference>
<feature type="signal peptide" evidence="13">
    <location>
        <begin position="1"/>
        <end position="22"/>
    </location>
</feature>
<dbReference type="GeneID" id="78463775"/>
<keyword evidence="6 11" id="KW-0798">TonB box</keyword>
<keyword evidence="5 13" id="KW-0732">Signal</keyword>
<comment type="subcellular location">
    <subcellularLocation>
        <location evidence="1 10">Cell outer membrane</location>
        <topology evidence="1 10">Multi-pass membrane protein</topology>
    </subcellularLocation>
</comment>
<keyword evidence="4 10" id="KW-0812">Transmembrane</keyword>
<dbReference type="PANTHER" id="PTHR30069:SF29">
    <property type="entry name" value="HEMOGLOBIN AND HEMOGLOBIN-HAPTOGLOBIN-BINDING PROTEIN 1-RELATED"/>
    <property type="match status" value="1"/>
</dbReference>
<gene>
    <name evidence="16" type="ORF">NCTC11429_03085</name>
</gene>
<evidence type="ECO:0000256" key="5">
    <source>
        <dbReference type="ARBA" id="ARBA00022729"/>
    </source>
</evidence>
<dbReference type="GO" id="GO:0015344">
    <property type="term" value="F:siderophore uptake transmembrane transporter activity"/>
    <property type="evidence" value="ECO:0007669"/>
    <property type="project" value="TreeGrafter"/>
</dbReference>
<evidence type="ECO:0000256" key="10">
    <source>
        <dbReference type="PROSITE-ProRule" id="PRU01360"/>
    </source>
</evidence>
<feature type="domain" description="TonB-dependent receptor-like beta-barrel" evidence="14">
    <location>
        <begin position="263"/>
        <end position="725"/>
    </location>
</feature>
<feature type="region of interest" description="Disordered" evidence="12">
    <location>
        <begin position="319"/>
        <end position="339"/>
    </location>
</feature>
<dbReference type="InterPro" id="IPR036942">
    <property type="entry name" value="Beta-barrel_TonB_sf"/>
</dbReference>
<feature type="chain" id="PRO_5020518682" evidence="13">
    <location>
        <begin position="23"/>
        <end position="767"/>
    </location>
</feature>
<keyword evidence="3 10" id="KW-1134">Transmembrane beta strand</keyword>
<evidence type="ECO:0000256" key="9">
    <source>
        <dbReference type="ARBA" id="ARBA00023237"/>
    </source>
</evidence>
<accession>A0A4U9VF91</accession>
<dbReference type="STRING" id="1123265.GCA_000686625_02765"/>
<dbReference type="GO" id="GO:0009279">
    <property type="term" value="C:cell outer membrane"/>
    <property type="evidence" value="ECO:0007669"/>
    <property type="project" value="UniProtKB-SubCell"/>
</dbReference>
<proteinExistence type="inferred from homology"/>
<evidence type="ECO:0000313" key="17">
    <source>
        <dbReference type="Proteomes" id="UP000308196"/>
    </source>
</evidence>
<dbReference type="Proteomes" id="UP000308196">
    <property type="component" value="Chromosome"/>
</dbReference>
<dbReference type="PANTHER" id="PTHR30069">
    <property type="entry name" value="TONB-DEPENDENT OUTER MEMBRANE RECEPTOR"/>
    <property type="match status" value="1"/>
</dbReference>
<dbReference type="Gene3D" id="2.60.40.1120">
    <property type="entry name" value="Carboxypeptidase-like, regulatory domain"/>
    <property type="match status" value="1"/>
</dbReference>
<evidence type="ECO:0000256" key="12">
    <source>
        <dbReference type="SAM" id="MobiDB-lite"/>
    </source>
</evidence>
<feature type="domain" description="TonB-dependent receptor plug" evidence="15">
    <location>
        <begin position="118"/>
        <end position="226"/>
    </location>
</feature>
<evidence type="ECO:0000256" key="11">
    <source>
        <dbReference type="RuleBase" id="RU003357"/>
    </source>
</evidence>
<evidence type="ECO:0000256" key="1">
    <source>
        <dbReference type="ARBA" id="ARBA00004571"/>
    </source>
</evidence>
<keyword evidence="7 10" id="KW-0472">Membrane</keyword>
<reference evidence="16 17" key="1">
    <citation type="submission" date="2019-05" db="EMBL/GenBank/DDBJ databases">
        <authorList>
            <consortium name="Pathogen Informatics"/>
        </authorList>
    </citation>
    <scope>NUCLEOTIDE SEQUENCE [LARGE SCALE GENOMIC DNA]</scope>
    <source>
        <strain evidence="16 17">NCTC11429</strain>
    </source>
</reference>
<dbReference type="InterPro" id="IPR012910">
    <property type="entry name" value="Plug_dom"/>
</dbReference>
<sequence length="767" mass="84983">MKSLKGYLLCAVAIMVSEWAAAQQYNVKGRVYDLLTQVPLQGVSIKISPQETVTSDHLGYFQFSTDRTAGTLSIAMLGYKQQTVRYDAGGKELHIQLETDEVHLNEVRVGAFLSNKSIKETAGAIAVITDNQIRQGSGVSLQGALNSIPGVRMDQSTLSEARISIRGNGVRAQYGIRNVKIYVNDIPVTEADGTSRIEALDVNDLGKAEVIKGPASSIYGGGTGGVINFQLMRSPYQEQSLEVSAIAGSYGLRRLATAYRSGGDKMNSYVSYGWQQYKGYRDHSEDKRRFFTGNFQLFPSPKRTVTVLLNRTSQDSQIPGSLTQAQVDDNPKQANASNLDKQAARYQNWTRIGLGQQYLFNDRFSNSTSIFTYFYDLDHPLPYAYLRNYYQSYGGRTRFTYDAGIKLFPTTFTVGAEFNRALTKGVQYVNEHGTEGAISGNSDYKNGLYSLFYQSTTAIGKKTALTLGVSYTGISYKVKDYLISTRSGTKRFNPQASPRIALSHNFGHALSLHGSISAGFSPPSSSEIQNEDRSINTRIQAEKGTNYELNAKGSFFDSRLSYELDLFKMNMKGELIAQSIQQGITVYNNSGRTDHKGAELSIAYLPVRASDGHMVTLLRPYVALTYSDFKFVDYKILGPQNEVTAVYDGNDLTGIAPWVANAGLQMETRLGIYFFGSYYFNDRLPVNDANTVFNAAYQLLNAKIGWKKEFAKHFVVNVYGGMDNITNRNYSSLISLNASGWNGGPAPYFNPSPRRNGYGGFNLKYSF</sequence>
<dbReference type="InterPro" id="IPR000531">
    <property type="entry name" value="Beta-barrel_TonB"/>
</dbReference>